<dbReference type="GO" id="GO:0003755">
    <property type="term" value="F:peptidyl-prolyl cis-trans isomerase activity"/>
    <property type="evidence" value="ECO:0007669"/>
    <property type="project" value="UniProtKB-KW"/>
</dbReference>
<dbReference type="SUPFAM" id="SSF54534">
    <property type="entry name" value="FKBP-like"/>
    <property type="match status" value="1"/>
</dbReference>
<comment type="catalytic activity">
    <reaction evidence="1">
        <text>[protein]-peptidylproline (omega=180) = [protein]-peptidylproline (omega=0)</text>
        <dbReference type="Rhea" id="RHEA:16237"/>
        <dbReference type="Rhea" id="RHEA-COMP:10747"/>
        <dbReference type="Rhea" id="RHEA-COMP:10748"/>
        <dbReference type="ChEBI" id="CHEBI:83833"/>
        <dbReference type="ChEBI" id="CHEBI:83834"/>
        <dbReference type="EC" id="5.2.1.8"/>
    </reaction>
</comment>
<dbReference type="AlphaFoldDB" id="A0A7X9FRY7"/>
<evidence type="ECO:0000313" key="7">
    <source>
        <dbReference type="Proteomes" id="UP000524246"/>
    </source>
</evidence>
<dbReference type="InterPro" id="IPR005215">
    <property type="entry name" value="Trig_fac"/>
</dbReference>
<evidence type="ECO:0000259" key="4">
    <source>
        <dbReference type="Pfam" id="PF00254"/>
    </source>
</evidence>
<evidence type="ECO:0000256" key="2">
    <source>
        <dbReference type="ARBA" id="ARBA00013194"/>
    </source>
</evidence>
<reference evidence="6 7" key="1">
    <citation type="journal article" date="2020" name="Biotechnol. Biofuels">
        <title>New insights from the biogas microbiome by comprehensive genome-resolved metagenomics of nearly 1600 species originating from multiple anaerobic digesters.</title>
        <authorList>
            <person name="Campanaro S."/>
            <person name="Treu L."/>
            <person name="Rodriguez-R L.M."/>
            <person name="Kovalovszki A."/>
            <person name="Ziels R.M."/>
            <person name="Maus I."/>
            <person name="Zhu X."/>
            <person name="Kougias P.G."/>
            <person name="Basile A."/>
            <person name="Luo G."/>
            <person name="Schluter A."/>
            <person name="Konstantinidis K.T."/>
            <person name="Angelidaki I."/>
        </authorList>
    </citation>
    <scope>NUCLEOTIDE SEQUENCE [LARGE SCALE GENOMIC DNA]</scope>
    <source>
        <strain evidence="6">AS27yjCOA_65</strain>
    </source>
</reference>
<dbReference type="InterPro" id="IPR008881">
    <property type="entry name" value="Trigger_fac_ribosome-bd_bac"/>
</dbReference>
<feature type="domain" description="Trigger factor ribosome-binding bacterial" evidence="5">
    <location>
        <begin position="4"/>
        <end position="145"/>
    </location>
</feature>
<dbReference type="InterPro" id="IPR001179">
    <property type="entry name" value="PPIase_FKBP_dom"/>
</dbReference>
<protein>
    <recommendedName>
        <fullName evidence="2">peptidylprolyl isomerase</fullName>
        <ecNumber evidence="2">5.2.1.8</ecNumber>
    </recommendedName>
</protein>
<accession>A0A7X9FRY7</accession>
<dbReference type="GO" id="GO:0044183">
    <property type="term" value="F:protein folding chaperone"/>
    <property type="evidence" value="ECO:0007669"/>
    <property type="project" value="TreeGrafter"/>
</dbReference>
<dbReference type="InterPro" id="IPR037041">
    <property type="entry name" value="Trigger_fac_C_sf"/>
</dbReference>
<dbReference type="NCBIfam" id="TIGR00115">
    <property type="entry name" value="tig"/>
    <property type="match status" value="1"/>
</dbReference>
<dbReference type="InterPro" id="IPR036611">
    <property type="entry name" value="Trigger_fac_ribosome-bd_sf"/>
</dbReference>
<gene>
    <name evidence="6" type="primary">tig</name>
    <name evidence="6" type="ORF">GYA55_06325</name>
</gene>
<dbReference type="Gene3D" id="3.30.70.1050">
    <property type="entry name" value="Trigger factor ribosome-binding domain"/>
    <property type="match status" value="1"/>
</dbReference>
<dbReference type="Pfam" id="PF00254">
    <property type="entry name" value="FKBP_C"/>
    <property type="match status" value="1"/>
</dbReference>
<proteinExistence type="predicted"/>
<evidence type="ECO:0000256" key="1">
    <source>
        <dbReference type="ARBA" id="ARBA00000971"/>
    </source>
</evidence>
<dbReference type="PANTHER" id="PTHR30560:SF3">
    <property type="entry name" value="TRIGGER FACTOR-LIKE PROTEIN TIG, CHLOROPLASTIC"/>
    <property type="match status" value="1"/>
</dbReference>
<dbReference type="EC" id="5.2.1.8" evidence="2"/>
<dbReference type="Proteomes" id="UP000524246">
    <property type="component" value="Unassembled WGS sequence"/>
</dbReference>
<dbReference type="Pfam" id="PF05697">
    <property type="entry name" value="Trigger_N"/>
    <property type="match status" value="1"/>
</dbReference>
<keyword evidence="3" id="KW-0697">Rotamase</keyword>
<dbReference type="EMBL" id="JAAZON010000273">
    <property type="protein sequence ID" value="NMC62771.1"/>
    <property type="molecule type" value="Genomic_DNA"/>
</dbReference>
<dbReference type="SUPFAM" id="SSF102735">
    <property type="entry name" value="Trigger factor ribosome-binding domain"/>
    <property type="match status" value="1"/>
</dbReference>
<evidence type="ECO:0000256" key="3">
    <source>
        <dbReference type="ARBA" id="ARBA00023110"/>
    </source>
</evidence>
<evidence type="ECO:0000259" key="5">
    <source>
        <dbReference type="Pfam" id="PF05697"/>
    </source>
</evidence>
<dbReference type="InterPro" id="IPR046357">
    <property type="entry name" value="PPIase_dom_sf"/>
</dbReference>
<dbReference type="GO" id="GO:0043335">
    <property type="term" value="P:protein unfolding"/>
    <property type="evidence" value="ECO:0007669"/>
    <property type="project" value="TreeGrafter"/>
</dbReference>
<organism evidence="6 7">
    <name type="scientific">SAR324 cluster bacterium</name>
    <dbReference type="NCBI Taxonomy" id="2024889"/>
    <lineage>
        <taxon>Bacteria</taxon>
        <taxon>Deltaproteobacteria</taxon>
        <taxon>SAR324 cluster</taxon>
    </lineage>
</organism>
<feature type="domain" description="PPIase FKBP-type" evidence="4">
    <location>
        <begin position="183"/>
        <end position="240"/>
    </location>
</feature>
<name>A0A7X9FRY7_9DELT</name>
<dbReference type="Gene3D" id="1.10.3120.10">
    <property type="entry name" value="Trigger factor, C-terminal domain"/>
    <property type="match status" value="1"/>
</dbReference>
<dbReference type="GO" id="GO:0015031">
    <property type="term" value="P:protein transport"/>
    <property type="evidence" value="ECO:0007669"/>
    <property type="project" value="InterPro"/>
</dbReference>
<dbReference type="GO" id="GO:0051083">
    <property type="term" value="P:'de novo' cotranslational protein folding"/>
    <property type="evidence" value="ECO:0007669"/>
    <property type="project" value="TreeGrafter"/>
</dbReference>
<dbReference type="PANTHER" id="PTHR30560">
    <property type="entry name" value="TRIGGER FACTOR CHAPERONE AND PEPTIDYL-PROLYL CIS/TRANS ISOMERASE"/>
    <property type="match status" value="1"/>
</dbReference>
<keyword evidence="6" id="KW-0413">Isomerase</keyword>
<dbReference type="Gene3D" id="3.10.50.40">
    <property type="match status" value="1"/>
</dbReference>
<dbReference type="GO" id="GO:0043022">
    <property type="term" value="F:ribosome binding"/>
    <property type="evidence" value="ECO:0007669"/>
    <property type="project" value="TreeGrafter"/>
</dbReference>
<sequence>MDYQSSIDNLSDVKKKISVVIPLEYFKDEAKKALGVLAQKVTIKGFRPGKAPQQIIEKMYGERARLDTVDRLINESFQAILKENGFSLVGDPAIEIKNIELSKPLEYSATVSIFPKPEVGSYDHFKVTVEKREATDKEVEQFVQDILRSKATLKKVEDRTVVVDRDVVEGELRVHVEGNNEEGRPEPFFVKIGDKRIPEVLETGMLGMEVGEIKQINTKIGDDHQNEEMRGKTISYTVEVKGISEEILPDLNDEFVKTLEGPEETVLELKMSARQKIDKEYENMTREQVKGKIIE</sequence>
<comment type="caution">
    <text evidence="6">The sequence shown here is derived from an EMBL/GenBank/DDBJ whole genome shotgun (WGS) entry which is preliminary data.</text>
</comment>
<evidence type="ECO:0000313" key="6">
    <source>
        <dbReference type="EMBL" id="NMC62771.1"/>
    </source>
</evidence>
<feature type="non-terminal residue" evidence="6">
    <location>
        <position position="295"/>
    </location>
</feature>